<dbReference type="GO" id="GO:0016787">
    <property type="term" value="F:hydrolase activity"/>
    <property type="evidence" value="ECO:0007669"/>
    <property type="project" value="UniProtKB-KW"/>
</dbReference>
<evidence type="ECO:0000259" key="1">
    <source>
        <dbReference type="Pfam" id="PF00561"/>
    </source>
</evidence>
<accession>A0A916T483</accession>
<dbReference type="InterPro" id="IPR029058">
    <property type="entry name" value="AB_hydrolase_fold"/>
</dbReference>
<dbReference type="InterPro" id="IPR000639">
    <property type="entry name" value="Epox_hydrolase-like"/>
</dbReference>
<sequence length="287" mass="31443">MGELDIAYTLAGPDSGETVLLLHGWPDDASTWDAVAAALNAGGWRTLTPALRGFGETRFTDGGAPRTANSAMLAMDAIGLVDALGIDRFAVVGHDWGANIAEALAVGWPERVTRLAMLSSPPRLGGLPTPSFEHAQREWYHWFMATERGAQAVGEDRRGFAHLHWTNWSPPGWFEDATFERVAEAWDNPDWLAVTLHSYRSRWNVAAPDARSVWLETEVRTTRTLSLPAMYVQGAEDGVNPPETTRGVPEKFSGPFEYVTLPGVGHFPQREAPDALLARLIPFLEAA</sequence>
<dbReference type="RefSeq" id="WP_229664523.1">
    <property type="nucleotide sequence ID" value="NZ_BMIH01000003.1"/>
</dbReference>
<reference evidence="2" key="2">
    <citation type="submission" date="2020-09" db="EMBL/GenBank/DDBJ databases">
        <authorList>
            <person name="Sun Q."/>
            <person name="Zhou Y."/>
        </authorList>
    </citation>
    <scope>NUCLEOTIDE SEQUENCE</scope>
    <source>
        <strain evidence="2">CGMCC 1.15330</strain>
    </source>
</reference>
<keyword evidence="2" id="KW-0378">Hydrolase</keyword>
<dbReference type="PANTHER" id="PTHR43194:SF2">
    <property type="entry name" value="PEROXISOMAL MEMBRANE PROTEIN LPX1"/>
    <property type="match status" value="1"/>
</dbReference>
<evidence type="ECO:0000313" key="3">
    <source>
        <dbReference type="Proteomes" id="UP000623067"/>
    </source>
</evidence>
<gene>
    <name evidence="2" type="ORF">GCM10011380_21020</name>
</gene>
<dbReference type="Gene3D" id="3.40.50.1820">
    <property type="entry name" value="alpha/beta hydrolase"/>
    <property type="match status" value="1"/>
</dbReference>
<dbReference type="PRINTS" id="PR00412">
    <property type="entry name" value="EPOXHYDRLASE"/>
</dbReference>
<comment type="caution">
    <text evidence="2">The sequence shown here is derived from an EMBL/GenBank/DDBJ whole genome shotgun (WGS) entry which is preliminary data.</text>
</comment>
<dbReference type="Pfam" id="PF00561">
    <property type="entry name" value="Abhydrolase_1"/>
    <property type="match status" value="1"/>
</dbReference>
<dbReference type="Proteomes" id="UP000623067">
    <property type="component" value="Unassembled WGS sequence"/>
</dbReference>
<name>A0A916T483_9SPHN</name>
<dbReference type="PANTHER" id="PTHR43194">
    <property type="entry name" value="HYDROLASE ALPHA/BETA FOLD FAMILY"/>
    <property type="match status" value="1"/>
</dbReference>
<dbReference type="SUPFAM" id="SSF53474">
    <property type="entry name" value="alpha/beta-Hydrolases"/>
    <property type="match status" value="1"/>
</dbReference>
<dbReference type="PRINTS" id="PR00111">
    <property type="entry name" value="ABHYDROLASE"/>
</dbReference>
<feature type="domain" description="AB hydrolase-1" evidence="1">
    <location>
        <begin position="18"/>
        <end position="272"/>
    </location>
</feature>
<reference evidence="2" key="1">
    <citation type="journal article" date="2014" name="Int. J. Syst. Evol. Microbiol.">
        <title>Complete genome sequence of Corynebacterium casei LMG S-19264T (=DSM 44701T), isolated from a smear-ripened cheese.</title>
        <authorList>
            <consortium name="US DOE Joint Genome Institute (JGI-PGF)"/>
            <person name="Walter F."/>
            <person name="Albersmeier A."/>
            <person name="Kalinowski J."/>
            <person name="Ruckert C."/>
        </authorList>
    </citation>
    <scope>NUCLEOTIDE SEQUENCE</scope>
    <source>
        <strain evidence="2">CGMCC 1.15330</strain>
    </source>
</reference>
<dbReference type="EMBL" id="BMIH01000003">
    <property type="protein sequence ID" value="GGB31458.1"/>
    <property type="molecule type" value="Genomic_DNA"/>
</dbReference>
<proteinExistence type="predicted"/>
<organism evidence="2 3">
    <name type="scientific">Sphingomonas metalli</name>
    <dbReference type="NCBI Taxonomy" id="1779358"/>
    <lineage>
        <taxon>Bacteria</taxon>
        <taxon>Pseudomonadati</taxon>
        <taxon>Pseudomonadota</taxon>
        <taxon>Alphaproteobacteria</taxon>
        <taxon>Sphingomonadales</taxon>
        <taxon>Sphingomonadaceae</taxon>
        <taxon>Sphingomonas</taxon>
    </lineage>
</organism>
<keyword evidence="3" id="KW-1185">Reference proteome</keyword>
<dbReference type="InterPro" id="IPR050228">
    <property type="entry name" value="Carboxylesterase_BioH"/>
</dbReference>
<dbReference type="InterPro" id="IPR000073">
    <property type="entry name" value="AB_hydrolase_1"/>
</dbReference>
<dbReference type="AlphaFoldDB" id="A0A916T483"/>
<evidence type="ECO:0000313" key="2">
    <source>
        <dbReference type="EMBL" id="GGB31458.1"/>
    </source>
</evidence>
<protein>
    <submittedName>
        <fullName evidence="2">Alpha/beta hydrolase</fullName>
    </submittedName>
</protein>